<dbReference type="PROSITE" id="PS50238">
    <property type="entry name" value="RHOGAP"/>
    <property type="match status" value="1"/>
</dbReference>
<dbReference type="GO" id="GO:0005096">
    <property type="term" value="F:GTPase activator activity"/>
    <property type="evidence" value="ECO:0007669"/>
    <property type="project" value="TreeGrafter"/>
</dbReference>
<evidence type="ECO:0000313" key="2">
    <source>
        <dbReference type="EMBL" id="NDV37508.1"/>
    </source>
</evidence>
<sequence>MTHPLNVGSAIPLVVLRCVQFLEKPDVVKTDGIFRLSASVEDVYLLKHQWDTGHDVPFVGDFCHEATNLLKLYIRELPEPLCTKDLLPAWNSVFNSPSPEDQLKDTIAKLPATNRSILRSITGMLKKVSECSEHNRMNAENLARVWAPNIFGDGDLKVGFMLMAVLITNSEKYFN</sequence>
<dbReference type="PANTHER" id="PTHR45808:SF2">
    <property type="entry name" value="RHO GTPASE-ACTIVATING PROTEIN 68F"/>
    <property type="match status" value="1"/>
</dbReference>
<name>A0A6B2LLC0_9EUKA</name>
<dbReference type="Gene3D" id="1.10.555.10">
    <property type="entry name" value="Rho GTPase activation protein"/>
    <property type="match status" value="1"/>
</dbReference>
<dbReference type="InterPro" id="IPR000198">
    <property type="entry name" value="RhoGAP_dom"/>
</dbReference>
<dbReference type="CDD" id="cd00159">
    <property type="entry name" value="RhoGAP"/>
    <property type="match status" value="1"/>
</dbReference>
<dbReference type="SUPFAM" id="SSF48350">
    <property type="entry name" value="GTPase activation domain, GAP"/>
    <property type="match status" value="1"/>
</dbReference>
<dbReference type="EMBL" id="GIBP01008539">
    <property type="protein sequence ID" value="NDV37508.1"/>
    <property type="molecule type" value="Transcribed_RNA"/>
</dbReference>
<proteinExistence type="predicted"/>
<dbReference type="InterPro" id="IPR008936">
    <property type="entry name" value="Rho_GTPase_activation_prot"/>
</dbReference>
<protein>
    <recommendedName>
        <fullName evidence="1">Rho-GAP domain-containing protein</fullName>
    </recommendedName>
</protein>
<dbReference type="GO" id="GO:0005737">
    <property type="term" value="C:cytoplasm"/>
    <property type="evidence" value="ECO:0007669"/>
    <property type="project" value="TreeGrafter"/>
</dbReference>
<dbReference type="SMART" id="SM00324">
    <property type="entry name" value="RhoGAP"/>
    <property type="match status" value="1"/>
</dbReference>
<dbReference type="GO" id="GO:0007264">
    <property type="term" value="P:small GTPase-mediated signal transduction"/>
    <property type="evidence" value="ECO:0007669"/>
    <property type="project" value="TreeGrafter"/>
</dbReference>
<feature type="domain" description="Rho-GAP" evidence="1">
    <location>
        <begin position="1"/>
        <end position="174"/>
    </location>
</feature>
<organism evidence="2">
    <name type="scientific">Arcella intermedia</name>
    <dbReference type="NCBI Taxonomy" id="1963864"/>
    <lineage>
        <taxon>Eukaryota</taxon>
        <taxon>Amoebozoa</taxon>
        <taxon>Tubulinea</taxon>
        <taxon>Elardia</taxon>
        <taxon>Arcellinida</taxon>
        <taxon>Sphaerothecina</taxon>
        <taxon>Arcellidae</taxon>
        <taxon>Arcella</taxon>
    </lineage>
</organism>
<dbReference type="Pfam" id="PF00620">
    <property type="entry name" value="RhoGAP"/>
    <property type="match status" value="1"/>
</dbReference>
<dbReference type="PANTHER" id="PTHR45808">
    <property type="entry name" value="RHO GTPASE-ACTIVATING PROTEIN 68F"/>
    <property type="match status" value="1"/>
</dbReference>
<reference evidence="2" key="1">
    <citation type="journal article" date="2020" name="J. Eukaryot. Microbiol.">
        <title>De novo Sequencing, Assembly and Annotation of the Transcriptome for the Free-Living Testate Amoeba Arcella intermedia.</title>
        <authorList>
            <person name="Ribeiro G.M."/>
            <person name="Porfirio-Sousa A.L."/>
            <person name="Maurer-Alcala X.X."/>
            <person name="Katz L.A."/>
            <person name="Lahr D.J.G."/>
        </authorList>
    </citation>
    <scope>NUCLEOTIDE SEQUENCE</scope>
</reference>
<evidence type="ECO:0000259" key="1">
    <source>
        <dbReference type="PROSITE" id="PS50238"/>
    </source>
</evidence>
<accession>A0A6B2LLC0</accession>
<dbReference type="AlphaFoldDB" id="A0A6B2LLC0"/>